<dbReference type="EMBL" id="BKCM01000008">
    <property type="protein sequence ID" value="GER01106.1"/>
    <property type="molecule type" value="Genomic_DNA"/>
</dbReference>
<comment type="caution">
    <text evidence="1">The sequence shown here is derived from an EMBL/GenBank/DDBJ whole genome shotgun (WGS) entry which is preliminary data.</text>
</comment>
<dbReference type="RefSeq" id="WP_210432464.1">
    <property type="nucleotide sequence ID" value="NZ_BKCM01000008.1"/>
</dbReference>
<name>A0A5A7N219_9PROT</name>
<gene>
    <name evidence="1" type="ORF">JCM17845_17290</name>
</gene>
<evidence type="ECO:0000313" key="2">
    <source>
        <dbReference type="Proteomes" id="UP000325187"/>
    </source>
</evidence>
<dbReference type="Proteomes" id="UP000325187">
    <property type="component" value="Unassembled WGS sequence"/>
</dbReference>
<proteinExistence type="predicted"/>
<evidence type="ECO:0000313" key="1">
    <source>
        <dbReference type="EMBL" id="GER01106.1"/>
    </source>
</evidence>
<evidence type="ECO:0008006" key="3">
    <source>
        <dbReference type="Google" id="ProtNLM"/>
    </source>
</evidence>
<protein>
    <recommendedName>
        <fullName evidence="3">DUF1579 domain-containing protein</fullName>
    </recommendedName>
</protein>
<reference evidence="1 2" key="1">
    <citation type="submission" date="2019-09" db="EMBL/GenBank/DDBJ databases">
        <title>NBRP : Genome information of microbial organism related human and environment.</title>
        <authorList>
            <person name="Hattori M."/>
            <person name="Oshima K."/>
            <person name="Inaba H."/>
            <person name="Suda W."/>
            <person name="Sakamoto M."/>
            <person name="Iino T."/>
            <person name="Kitahara M."/>
            <person name="Oshida Y."/>
            <person name="Iida T."/>
            <person name="Kudo T."/>
            <person name="Itoh T."/>
            <person name="Ohkuma M."/>
        </authorList>
    </citation>
    <scope>NUCLEOTIDE SEQUENCE [LARGE SCALE GENOMIC DNA]</scope>
    <source>
        <strain evidence="1 2">Mie-1</strain>
    </source>
</reference>
<keyword evidence="2" id="KW-1185">Reference proteome</keyword>
<sequence>MGRSAFFRMAGAVFGSVFFLMGPSGISMGQESVSPPSTLPAPVQNICEGAEFSQFDFWLGHWQVMDRSNDHILAGTNHIEKLKGGCALLEHWTAQSGGSGESLTYYDPTSRKWRQIWIAAPGYLIDISGSLIKPGVMRLEGFLRPYSGAESPFRGTWTANDDGSVRQFFEIKNGPPNTDWSPWFDGLYKPLSD</sequence>
<organism evidence="1 2">
    <name type="scientific">Iodidimonas gelatinilytica</name>
    <dbReference type="NCBI Taxonomy" id="1236966"/>
    <lineage>
        <taxon>Bacteria</taxon>
        <taxon>Pseudomonadati</taxon>
        <taxon>Pseudomonadota</taxon>
        <taxon>Alphaproteobacteria</taxon>
        <taxon>Iodidimonadales</taxon>
        <taxon>Iodidimonadaceae</taxon>
        <taxon>Iodidimonas</taxon>
    </lineage>
</organism>
<dbReference type="AlphaFoldDB" id="A0A5A7N219"/>
<accession>A0A5A7N219</accession>